<sequence length="209" mass="22646">MAAFSSHGKLDILKRKVQNVKKKNLGPSSDTSSFLNPSLNAINRRSSLCEVCPSPAKSPGRNSMVDFSRNGLITPPAAVPIFGDDSTSFDSRSTWITLNRNSSSNSLTCERHGRLESPVASRAHSIISSGFGSTSSTITNSLDRASIAHTLSCEQLLSKMNDLRLELAQKDAKISDLHDYIGKLLARIIEKDPEILEIESPAGIFSNNT</sequence>
<evidence type="ECO:0000313" key="5">
    <source>
        <dbReference type="WBParaSite" id="TCLT_0000235101-mRNA-1"/>
    </source>
</evidence>
<dbReference type="Proteomes" id="UP000276776">
    <property type="component" value="Unassembled WGS sequence"/>
</dbReference>
<dbReference type="InterPro" id="IPR019018">
    <property type="entry name" value="Rab-bd_FIP-RBD"/>
</dbReference>
<keyword evidence="4" id="KW-1185">Reference proteome</keyword>
<evidence type="ECO:0000313" key="4">
    <source>
        <dbReference type="Proteomes" id="UP000276776"/>
    </source>
</evidence>
<evidence type="ECO:0000256" key="1">
    <source>
        <dbReference type="ARBA" id="ARBA00022448"/>
    </source>
</evidence>
<proteinExistence type="predicted"/>
<dbReference type="AlphaFoldDB" id="A0A0N5CQ51"/>
<keyword evidence="1" id="KW-0813">Transport</keyword>
<dbReference type="SUPFAM" id="SSF144270">
    <property type="entry name" value="Eferin C-derminal domain-like"/>
    <property type="match status" value="1"/>
</dbReference>
<dbReference type="EMBL" id="UYYF01000464">
    <property type="protein sequence ID" value="VDM98261.1"/>
    <property type="molecule type" value="Genomic_DNA"/>
</dbReference>
<protein>
    <submittedName>
        <fullName evidence="5">FIP-RBD domain-containing protein</fullName>
    </submittedName>
</protein>
<name>A0A0N5CQ51_THECL</name>
<evidence type="ECO:0000313" key="3">
    <source>
        <dbReference type="EMBL" id="VDM98261.1"/>
    </source>
</evidence>
<reference evidence="3 4" key="2">
    <citation type="submission" date="2018-11" db="EMBL/GenBank/DDBJ databases">
        <authorList>
            <consortium name="Pathogen Informatics"/>
        </authorList>
    </citation>
    <scope>NUCLEOTIDE SEQUENCE [LARGE SCALE GENOMIC DNA]</scope>
</reference>
<reference evidence="5" key="1">
    <citation type="submission" date="2017-02" db="UniProtKB">
        <authorList>
            <consortium name="WormBaseParasite"/>
        </authorList>
    </citation>
    <scope>IDENTIFICATION</scope>
</reference>
<accession>A0A0N5CQ51</accession>
<dbReference type="WBParaSite" id="TCLT_0000235101-mRNA-1">
    <property type="protein sequence ID" value="TCLT_0000235101-mRNA-1"/>
    <property type="gene ID" value="TCLT_0000235101"/>
</dbReference>
<dbReference type="PROSITE" id="PS51511">
    <property type="entry name" value="FIP_RBD"/>
    <property type="match status" value="1"/>
</dbReference>
<organism evidence="5">
    <name type="scientific">Thelazia callipaeda</name>
    <name type="common">Oriental eyeworm</name>
    <name type="synonym">Parasitic nematode</name>
    <dbReference type="NCBI Taxonomy" id="103827"/>
    <lineage>
        <taxon>Eukaryota</taxon>
        <taxon>Metazoa</taxon>
        <taxon>Ecdysozoa</taxon>
        <taxon>Nematoda</taxon>
        <taxon>Chromadorea</taxon>
        <taxon>Rhabditida</taxon>
        <taxon>Spirurina</taxon>
        <taxon>Spiruromorpha</taxon>
        <taxon>Thelazioidea</taxon>
        <taxon>Thelaziidae</taxon>
        <taxon>Thelazia</taxon>
    </lineage>
</organism>
<dbReference type="OrthoDB" id="8956628at2759"/>
<dbReference type="InterPro" id="IPR037245">
    <property type="entry name" value="FIP-RBD_C_sf"/>
</dbReference>
<feature type="domain" description="FIP-RBD" evidence="2">
    <location>
        <begin position="137"/>
        <end position="199"/>
    </location>
</feature>
<dbReference type="Gene3D" id="1.20.5.2440">
    <property type="match status" value="1"/>
</dbReference>
<gene>
    <name evidence="3" type="ORF">TCLT_LOCUS2352</name>
</gene>
<evidence type="ECO:0000259" key="2">
    <source>
        <dbReference type="PROSITE" id="PS51511"/>
    </source>
</evidence>